<dbReference type="WBParaSite" id="JU765_v2.g19561.t1">
    <property type="protein sequence ID" value="JU765_v2.g19561.t1"/>
    <property type="gene ID" value="JU765_v2.g19561"/>
</dbReference>
<accession>A0AC34QV84</accession>
<evidence type="ECO:0000313" key="1">
    <source>
        <dbReference type="Proteomes" id="UP000887576"/>
    </source>
</evidence>
<reference evidence="2" key="1">
    <citation type="submission" date="2022-11" db="UniProtKB">
        <authorList>
            <consortium name="WormBaseParasite"/>
        </authorList>
    </citation>
    <scope>IDENTIFICATION</scope>
</reference>
<evidence type="ECO:0000313" key="2">
    <source>
        <dbReference type="WBParaSite" id="JU765_v2.g19561.t1"/>
    </source>
</evidence>
<proteinExistence type="predicted"/>
<name>A0AC34QV84_9BILA</name>
<sequence>MVRIDFGIFKEPFSQEIFNQGFMSVFEGTRVRPLYSDLEFSNYTSWNVFRLKLAFPANKLYPSRKIHLDSAEIYDRNFQQCNGGGEDQARRWSHRGRQIMYSVYFDETVEDTIYVFLNLNDDICEYHVQYQDLKKGTELKPHKARFHRFRGPHLTPPAGYKIVHPFMSVDSAMRTYNYLVVNLVGDLDIQMLSYRFHSNGMNKPLRWEKFDVKKYLLPAYQNQAFYGFEGKGLDYDNHTLEFLRTYDYGRQQGNQNPHMNPLMSTFDCVNFISAHYKNYEVYALAGRPARKMPIDDSKYKHRNAMFLENGHCKNSRAKL</sequence>
<organism evidence="1 2">
    <name type="scientific">Panagrolaimus sp. JU765</name>
    <dbReference type="NCBI Taxonomy" id="591449"/>
    <lineage>
        <taxon>Eukaryota</taxon>
        <taxon>Metazoa</taxon>
        <taxon>Ecdysozoa</taxon>
        <taxon>Nematoda</taxon>
        <taxon>Chromadorea</taxon>
        <taxon>Rhabditida</taxon>
        <taxon>Tylenchina</taxon>
        <taxon>Panagrolaimomorpha</taxon>
        <taxon>Panagrolaimoidea</taxon>
        <taxon>Panagrolaimidae</taxon>
        <taxon>Panagrolaimus</taxon>
    </lineage>
</organism>
<protein>
    <submittedName>
        <fullName evidence="2">Glycosyltransferase family 92 protein</fullName>
    </submittedName>
</protein>
<dbReference type="Proteomes" id="UP000887576">
    <property type="component" value="Unplaced"/>
</dbReference>